<name>B8MN56_TALSN</name>
<evidence type="ECO:0000313" key="3">
    <source>
        <dbReference type="Proteomes" id="UP000001745"/>
    </source>
</evidence>
<dbReference type="InParanoid" id="B8MN56"/>
<accession>B8MN56</accession>
<reference evidence="3" key="1">
    <citation type="journal article" date="2015" name="Genome Announc.">
        <title>Genome sequence of the AIDS-associated pathogen Penicillium marneffei (ATCC18224) and its near taxonomic relative Talaromyces stipitatus (ATCC10500).</title>
        <authorList>
            <person name="Nierman W.C."/>
            <person name="Fedorova-Abrams N.D."/>
            <person name="Andrianopoulos A."/>
        </authorList>
    </citation>
    <scope>NUCLEOTIDE SEQUENCE [LARGE SCALE GENOMIC DNA]</scope>
    <source>
        <strain evidence="3">ATCC 10500 / CBS 375.48 / QM 6759 / NRRL 1006</strain>
    </source>
</reference>
<dbReference type="OrthoDB" id="4366586at2759"/>
<dbReference type="RefSeq" id="XP_002486743.1">
    <property type="nucleotide sequence ID" value="XM_002486698.1"/>
</dbReference>
<dbReference type="Pfam" id="PF20209">
    <property type="entry name" value="DUF6570"/>
    <property type="match status" value="1"/>
</dbReference>
<keyword evidence="3" id="KW-1185">Reference proteome</keyword>
<organism evidence="2 3">
    <name type="scientific">Talaromyces stipitatus (strain ATCC 10500 / CBS 375.48 / QM 6759 / NRRL 1006)</name>
    <name type="common">Penicillium stipitatum</name>
    <dbReference type="NCBI Taxonomy" id="441959"/>
    <lineage>
        <taxon>Eukaryota</taxon>
        <taxon>Fungi</taxon>
        <taxon>Dikarya</taxon>
        <taxon>Ascomycota</taxon>
        <taxon>Pezizomycotina</taxon>
        <taxon>Eurotiomycetes</taxon>
        <taxon>Eurotiomycetidae</taxon>
        <taxon>Eurotiales</taxon>
        <taxon>Trichocomaceae</taxon>
        <taxon>Talaromyces</taxon>
        <taxon>Talaromyces sect. Talaromyces</taxon>
    </lineage>
</organism>
<proteinExistence type="predicted"/>
<sequence length="350" mass="39570">MTDDDAHDSETYCLDLCALRDHRYWFCTSCYNAIQRDVPPKYSALNDVDVTFCQQYPEALEGLTLTEELLISRCRPIASIVKLRPNAVRSPVAYNRLRGHVVVLPQDPGPLLDILPSDSLRLHDRIKVVWFGKNAPAVDDLKPYLEVRKHVVYTALLWLCNHNKLYSSIVINSDAQDSWPDSFIPQTLLDAMVHTDDDSHEREGYAFGSAAEGLENDFHQALPDEIPDHIGSGCVYTDLESERQRPTLHLISTVMDLERERLQSAATVTEASIGGLPRYIDDVPVIRYSSNGRLVLMNDWQDADYFTGAFPTLFPYGVGGHISNSELRPVSVSLKAWAKWALSHHSRRFT</sequence>
<evidence type="ECO:0000313" key="2">
    <source>
        <dbReference type="EMBL" id="EED14505.1"/>
    </source>
</evidence>
<evidence type="ECO:0000259" key="1">
    <source>
        <dbReference type="Pfam" id="PF20209"/>
    </source>
</evidence>
<dbReference type="VEuPathDB" id="FungiDB:TSTA_107130"/>
<gene>
    <name evidence="2" type="ORF">TSTA_107130</name>
</gene>
<dbReference type="AlphaFoldDB" id="B8MN56"/>
<dbReference type="HOGENOM" id="CLU_048765_1_1_1"/>
<dbReference type="InterPro" id="IPR046700">
    <property type="entry name" value="DUF6570"/>
</dbReference>
<dbReference type="PhylomeDB" id="B8MN56"/>
<dbReference type="STRING" id="441959.B8MN56"/>
<protein>
    <recommendedName>
        <fullName evidence="1">DUF6570 domain-containing protein</fullName>
    </recommendedName>
</protein>
<feature type="domain" description="DUF6570" evidence="1">
    <location>
        <begin position="36"/>
        <end position="175"/>
    </location>
</feature>
<dbReference type="OMA" id="DLFPMMY"/>
<dbReference type="Proteomes" id="UP000001745">
    <property type="component" value="Unassembled WGS sequence"/>
</dbReference>
<dbReference type="GeneID" id="8103613"/>
<dbReference type="EMBL" id="EQ962658">
    <property type="protein sequence ID" value="EED14505.1"/>
    <property type="molecule type" value="Genomic_DNA"/>
</dbReference>
<dbReference type="eggNOG" id="ENOG502SP4S">
    <property type="taxonomic scope" value="Eukaryota"/>
</dbReference>